<feature type="compositionally biased region" description="Pro residues" evidence="1">
    <location>
        <begin position="246"/>
        <end position="256"/>
    </location>
</feature>
<name>A0A427Y1D1_9TREE</name>
<dbReference type="RefSeq" id="XP_028478412.1">
    <property type="nucleotide sequence ID" value="XM_028621960.1"/>
</dbReference>
<dbReference type="AlphaFoldDB" id="A0A427Y1D1"/>
<dbReference type="Proteomes" id="UP000279236">
    <property type="component" value="Unassembled WGS sequence"/>
</dbReference>
<gene>
    <name evidence="2" type="ORF">EHS24_006530</name>
</gene>
<feature type="compositionally biased region" description="Polar residues" evidence="1">
    <location>
        <begin position="225"/>
        <end position="234"/>
    </location>
</feature>
<evidence type="ECO:0000313" key="3">
    <source>
        <dbReference type="Proteomes" id="UP000279236"/>
    </source>
</evidence>
<dbReference type="EMBL" id="RSCE01000003">
    <property type="protein sequence ID" value="RSH84964.1"/>
    <property type="molecule type" value="Genomic_DNA"/>
</dbReference>
<sequence length="271" mass="29953">MVLFWKLFRKDKQGPAGELVPVATIDRLSHGCPNSNRPRGSGRRLQSRLGPSERWRPQTSAQGQEAVQGRTPHIDILEPPFMRFTEEALEKVSLDMGRYGDGESATFNIATATVPPLLVAVPAQNQTNFDDCSSSTPTSWTAIATPTDSGGDASVQFATVQFATVQLANEQLANEELANDNHAKAQLDTEQFVQEEPETEPFIQEEFATPEDLGTERFAEDYNDDQPSQYSDDGSYNAEHRLRLPVPTPVRPPRSPSRPVTPSTPFPQDTQ</sequence>
<reference evidence="2 3" key="1">
    <citation type="submission" date="2018-11" db="EMBL/GenBank/DDBJ databases">
        <title>Genome sequence of Apiotrichum porosum DSM 27194.</title>
        <authorList>
            <person name="Aliyu H."/>
            <person name="Gorte O."/>
            <person name="Ochsenreither K."/>
        </authorList>
    </citation>
    <scope>NUCLEOTIDE SEQUENCE [LARGE SCALE GENOMIC DNA]</scope>
    <source>
        <strain evidence="2 3">DSM 27194</strain>
    </source>
</reference>
<feature type="region of interest" description="Disordered" evidence="1">
    <location>
        <begin position="29"/>
        <end position="71"/>
    </location>
</feature>
<keyword evidence="3" id="KW-1185">Reference proteome</keyword>
<feature type="region of interest" description="Disordered" evidence="1">
    <location>
        <begin position="194"/>
        <end position="271"/>
    </location>
</feature>
<protein>
    <submittedName>
        <fullName evidence="2">Uncharacterized protein</fullName>
    </submittedName>
</protein>
<organism evidence="2 3">
    <name type="scientific">Apiotrichum porosum</name>
    <dbReference type="NCBI Taxonomy" id="105984"/>
    <lineage>
        <taxon>Eukaryota</taxon>
        <taxon>Fungi</taxon>
        <taxon>Dikarya</taxon>
        <taxon>Basidiomycota</taxon>
        <taxon>Agaricomycotina</taxon>
        <taxon>Tremellomycetes</taxon>
        <taxon>Trichosporonales</taxon>
        <taxon>Trichosporonaceae</taxon>
        <taxon>Apiotrichum</taxon>
    </lineage>
</organism>
<accession>A0A427Y1D1</accession>
<dbReference type="GeneID" id="39591073"/>
<comment type="caution">
    <text evidence="2">The sequence shown here is derived from an EMBL/GenBank/DDBJ whole genome shotgun (WGS) entry which is preliminary data.</text>
</comment>
<evidence type="ECO:0000256" key="1">
    <source>
        <dbReference type="SAM" id="MobiDB-lite"/>
    </source>
</evidence>
<proteinExistence type="predicted"/>
<evidence type="ECO:0000313" key="2">
    <source>
        <dbReference type="EMBL" id="RSH84964.1"/>
    </source>
</evidence>